<comment type="caution">
    <text evidence="1">The sequence shown here is derived from an EMBL/GenBank/DDBJ whole genome shotgun (WGS) entry which is preliminary data.</text>
</comment>
<gene>
    <name evidence="1" type="ORF">BLNAU_9076</name>
</gene>
<organism evidence="1 2">
    <name type="scientific">Blattamonas nauphoetae</name>
    <dbReference type="NCBI Taxonomy" id="2049346"/>
    <lineage>
        <taxon>Eukaryota</taxon>
        <taxon>Metamonada</taxon>
        <taxon>Preaxostyla</taxon>
        <taxon>Oxymonadida</taxon>
        <taxon>Blattamonas</taxon>
    </lineage>
</organism>
<dbReference type="EMBL" id="JARBJD010000061">
    <property type="protein sequence ID" value="KAK2955916.1"/>
    <property type="molecule type" value="Genomic_DNA"/>
</dbReference>
<evidence type="ECO:0000313" key="2">
    <source>
        <dbReference type="Proteomes" id="UP001281761"/>
    </source>
</evidence>
<reference evidence="1 2" key="1">
    <citation type="journal article" date="2022" name="bioRxiv">
        <title>Genomics of Preaxostyla Flagellates Illuminates Evolutionary Transitions and the Path Towards Mitochondrial Loss.</title>
        <authorList>
            <person name="Novak L.V.F."/>
            <person name="Treitli S.C."/>
            <person name="Pyrih J."/>
            <person name="Halakuc P."/>
            <person name="Pipaliya S.V."/>
            <person name="Vacek V."/>
            <person name="Brzon O."/>
            <person name="Soukal P."/>
            <person name="Eme L."/>
            <person name="Dacks J.B."/>
            <person name="Karnkowska A."/>
            <person name="Elias M."/>
            <person name="Hampl V."/>
        </authorList>
    </citation>
    <scope>NUCLEOTIDE SEQUENCE [LARGE SCALE GENOMIC DNA]</scope>
    <source>
        <strain evidence="1">NAU3</strain>
        <tissue evidence="1">Gut</tissue>
    </source>
</reference>
<keyword evidence="2" id="KW-1185">Reference proteome</keyword>
<name>A0ABQ9XWR2_9EUKA</name>
<protein>
    <submittedName>
        <fullName evidence="1">Uncharacterized protein</fullName>
    </submittedName>
</protein>
<dbReference type="Proteomes" id="UP001281761">
    <property type="component" value="Unassembled WGS sequence"/>
</dbReference>
<evidence type="ECO:0000313" key="1">
    <source>
        <dbReference type="EMBL" id="KAK2955916.1"/>
    </source>
</evidence>
<sequence length="480" mass="54204">MLGSFLSVFRGCDFPSVLTDHIAADLDTSPQHLAGFVTPAYSLNHTSIAPKHRHSFFPMDLMFERCLRWKPDNFLIEWPDVSVCTSRKVLLTPIVGLHSLLLRCPKLNLNHKALHNLVAMFFPESSNQDTTRANVHNLFCCFPPPHLVDTLLASPLLSGTPHIVWFSFLTLFNNFGEYFTPFEACSSLAKVFKMLIPFEWNEVRIDLNLLRGVGDKVVSLHWLSIPPRFDSPLLCHLPSLAGAQQGVLQTLSSHTGLPSLVTPRNQPNWNSIRKKLSGELTPSQGIHILSQIAILPQSHPLSCRLPALVSAAIEFIHRFVSVASDVVLIKLVLDGLLDIVKFAVSCSPFLNDYEKGVAVIGILLDTIRRDHLRRRMRGRAKLDVDVKRHEIRNRLFNRIQVGLISFNLSNWGGAGRERHKRKTGKFGRKRGTVNGVGGRWTRRKANIATVTRWRDTANLLHEHPSTLRVRCEHLLDRRCS</sequence>
<proteinExistence type="predicted"/>
<accession>A0ABQ9XWR2</accession>